<dbReference type="EMBL" id="HG938356">
    <property type="protein sequence ID" value="CDN57661.1"/>
    <property type="molecule type" value="Genomic_DNA"/>
</dbReference>
<dbReference type="eggNOG" id="COG0156">
    <property type="taxonomic scope" value="Bacteria"/>
</dbReference>
<dbReference type="PANTHER" id="PTHR13693">
    <property type="entry name" value="CLASS II AMINOTRANSFERASE/8-AMINO-7-OXONONANOATE SYNTHASE"/>
    <property type="match status" value="1"/>
</dbReference>
<dbReference type="AlphaFoldDB" id="A0A068THW0"/>
<dbReference type="KEGG" id="ngl:RG1141_PA08290"/>
<protein>
    <submittedName>
        <fullName evidence="5">8-amino-7-oxononanoate synthase</fullName>
    </submittedName>
</protein>
<accession>A0A068THW0</accession>
<keyword evidence="2" id="KW-0808">Transferase</keyword>
<dbReference type="InterPro" id="IPR015422">
    <property type="entry name" value="PyrdxlP-dep_Trfase_small"/>
</dbReference>
<dbReference type="RefSeq" id="WP_051900476.1">
    <property type="nucleotide sequence ID" value="NZ_HG938356.1"/>
</dbReference>
<comment type="cofactor">
    <cofactor evidence="1">
        <name>pyridoxal 5'-phosphate</name>
        <dbReference type="ChEBI" id="CHEBI:597326"/>
    </cofactor>
</comment>
<dbReference type="SUPFAM" id="SSF53383">
    <property type="entry name" value="PLP-dependent transferases"/>
    <property type="match status" value="1"/>
</dbReference>
<keyword evidence="3" id="KW-0663">Pyridoxal phosphate</keyword>
<evidence type="ECO:0000313" key="5">
    <source>
        <dbReference type="EMBL" id="CDN57661.1"/>
    </source>
</evidence>
<dbReference type="HOGENOM" id="CLU_015846_11_0_5"/>
<dbReference type="InterPro" id="IPR015421">
    <property type="entry name" value="PyrdxlP-dep_Trfase_major"/>
</dbReference>
<gene>
    <name evidence="5" type="ORF">RG1141_PA08290</name>
</gene>
<reference evidence="6" key="1">
    <citation type="journal article" date="2014" name="BMC Genomics">
        <title>Genome sequencing of two Neorhizobium galegae strains reveals a noeT gene responsible for the unusual acetylation of the nodulation factors.</title>
        <authorList>
            <person name="Osterman J."/>
            <person name="Marsh J."/>
            <person name="Laine P.K."/>
            <person name="Zeng Z."/>
            <person name="Alatalo E."/>
            <person name="Sullivan J.T."/>
            <person name="Young J.P."/>
            <person name="Thomas-Oates J."/>
            <person name="Paulin L."/>
            <person name="Lindstrom K."/>
        </authorList>
    </citation>
    <scope>NUCLEOTIDE SEQUENCE [LARGE SCALE GENOMIC DNA]</scope>
    <source>
        <strain evidence="6">HAMBI 1141</strain>
        <plasmid evidence="6">II</plasmid>
    </source>
</reference>
<evidence type="ECO:0000259" key="4">
    <source>
        <dbReference type="Pfam" id="PF00155"/>
    </source>
</evidence>
<evidence type="ECO:0000256" key="2">
    <source>
        <dbReference type="ARBA" id="ARBA00022679"/>
    </source>
</evidence>
<evidence type="ECO:0000256" key="1">
    <source>
        <dbReference type="ARBA" id="ARBA00001933"/>
    </source>
</evidence>
<geneLocation type="plasmid" evidence="6">
    <name>II</name>
</geneLocation>
<dbReference type="InterPro" id="IPR015424">
    <property type="entry name" value="PyrdxlP-dep_Trfase"/>
</dbReference>
<dbReference type="PANTHER" id="PTHR13693:SF100">
    <property type="entry name" value="8-AMINO-7-OXONONANOATE SYNTHASE"/>
    <property type="match status" value="1"/>
</dbReference>
<keyword evidence="5" id="KW-0614">Plasmid</keyword>
<sequence>MTKDSRTSAAKPRSIRNTQRIIERADPIFALAFDAGVMGLSGKSVERRLVHVRDRQNGTHEVVDFVRCSYLGLDNHPAIIAGAIEAIADYGSLHWSCARTRLNFGLLADLEENLSDLFQAHVITFSTVLAANLSAMPILASGSLTGGDRPLVVFDRLVHATLAVHKPLVAAETTVLTIDHNDVDMLEQICRANPIVAFVCDGLYSMGGAAPIGELLRLQRQYGLFLYIDDAHGISLFGFRGEGYARSSIGQELGDRTIIAASLGKGFGASGALLMLGSQRQEDLFRRFALAFAFSVPVNLAGVGGAIASANLHRTQELLDRQIALGERIKQFDAMIETEQTSLPFPIRTIMLGDERAAISAARQLLDRGLYTSAIFFPTVAQGRAGLRVCPTATHLVEEVDWLGRELRSIIDGPAADGSGPRPC</sequence>
<dbReference type="GO" id="GO:0030170">
    <property type="term" value="F:pyridoxal phosphate binding"/>
    <property type="evidence" value="ECO:0007669"/>
    <property type="project" value="InterPro"/>
</dbReference>
<dbReference type="Gene3D" id="3.90.1150.10">
    <property type="entry name" value="Aspartate Aminotransferase, domain 1"/>
    <property type="match status" value="1"/>
</dbReference>
<feature type="domain" description="Aminotransferase class I/classII large" evidence="4">
    <location>
        <begin position="82"/>
        <end position="401"/>
    </location>
</feature>
<evidence type="ECO:0000256" key="3">
    <source>
        <dbReference type="ARBA" id="ARBA00022898"/>
    </source>
</evidence>
<dbReference type="Gene3D" id="3.40.640.10">
    <property type="entry name" value="Type I PLP-dependent aspartate aminotransferase-like (Major domain)"/>
    <property type="match status" value="1"/>
</dbReference>
<dbReference type="PATRIC" id="fig|1028801.3.peg.5429"/>
<dbReference type="GO" id="GO:0008710">
    <property type="term" value="F:8-amino-7-oxononanoate synthase activity"/>
    <property type="evidence" value="ECO:0007669"/>
    <property type="project" value="TreeGrafter"/>
</dbReference>
<dbReference type="NCBIfam" id="NF005697">
    <property type="entry name" value="PRK07505.1"/>
    <property type="match status" value="1"/>
</dbReference>
<dbReference type="InterPro" id="IPR004839">
    <property type="entry name" value="Aminotransferase_I/II_large"/>
</dbReference>
<proteinExistence type="predicted"/>
<dbReference type="InterPro" id="IPR050087">
    <property type="entry name" value="AON_synthase_class-II"/>
</dbReference>
<dbReference type="Pfam" id="PF00155">
    <property type="entry name" value="Aminotran_1_2"/>
    <property type="match status" value="1"/>
</dbReference>
<dbReference type="Proteomes" id="UP000028186">
    <property type="component" value="Plasmid pHAMBI1141a"/>
</dbReference>
<organism evidence="5 6">
    <name type="scientific">Neorhizobium galegae bv. officinalis bv. officinalis str. HAMBI 1141</name>
    <dbReference type="NCBI Taxonomy" id="1028801"/>
    <lineage>
        <taxon>Bacteria</taxon>
        <taxon>Pseudomonadati</taxon>
        <taxon>Pseudomonadota</taxon>
        <taxon>Alphaproteobacteria</taxon>
        <taxon>Hyphomicrobiales</taxon>
        <taxon>Rhizobiaceae</taxon>
        <taxon>Rhizobium/Agrobacterium group</taxon>
        <taxon>Neorhizobium</taxon>
    </lineage>
</organism>
<evidence type="ECO:0000313" key="6">
    <source>
        <dbReference type="Proteomes" id="UP000028186"/>
    </source>
</evidence>
<dbReference type="GO" id="GO:0009102">
    <property type="term" value="P:biotin biosynthetic process"/>
    <property type="evidence" value="ECO:0007669"/>
    <property type="project" value="TreeGrafter"/>
</dbReference>
<name>A0A068THW0_NEOGA</name>